<dbReference type="EMBL" id="KV426302">
    <property type="protein sequence ID" value="KZV82826.1"/>
    <property type="molecule type" value="Genomic_DNA"/>
</dbReference>
<feature type="compositionally biased region" description="Pro residues" evidence="6">
    <location>
        <begin position="1"/>
        <end position="10"/>
    </location>
</feature>
<dbReference type="InterPro" id="IPR033740">
    <property type="entry name" value="Pept_M24B"/>
</dbReference>
<keyword evidence="4" id="KW-0378">Hydrolase</keyword>
<organism evidence="10 11">
    <name type="scientific">Exidia glandulosa HHB12029</name>
    <dbReference type="NCBI Taxonomy" id="1314781"/>
    <lineage>
        <taxon>Eukaryota</taxon>
        <taxon>Fungi</taxon>
        <taxon>Dikarya</taxon>
        <taxon>Basidiomycota</taxon>
        <taxon>Agaricomycotina</taxon>
        <taxon>Agaricomycetes</taxon>
        <taxon>Auriculariales</taxon>
        <taxon>Exidiaceae</taxon>
        <taxon>Exidia</taxon>
    </lineage>
</organism>
<evidence type="ECO:0000256" key="1">
    <source>
        <dbReference type="ARBA" id="ARBA00001936"/>
    </source>
</evidence>
<feature type="compositionally biased region" description="Basic and acidic residues" evidence="6">
    <location>
        <begin position="66"/>
        <end position="77"/>
    </location>
</feature>
<gene>
    <name evidence="10" type="ORF">EXIGLDRAFT_729255</name>
</gene>
<reference evidence="10 11" key="1">
    <citation type="journal article" date="2016" name="Mol. Biol. Evol.">
        <title>Comparative Genomics of Early-Diverging Mushroom-Forming Fungi Provides Insights into the Origins of Lignocellulose Decay Capabilities.</title>
        <authorList>
            <person name="Nagy L.G."/>
            <person name="Riley R."/>
            <person name="Tritt A."/>
            <person name="Adam C."/>
            <person name="Daum C."/>
            <person name="Floudas D."/>
            <person name="Sun H."/>
            <person name="Yadav J.S."/>
            <person name="Pangilinan J."/>
            <person name="Larsson K.H."/>
            <person name="Matsuura K."/>
            <person name="Barry K."/>
            <person name="Labutti K."/>
            <person name="Kuo R."/>
            <person name="Ohm R.A."/>
            <person name="Bhattacharya S.S."/>
            <person name="Shirouzu T."/>
            <person name="Yoshinaga Y."/>
            <person name="Martin F.M."/>
            <person name="Grigoriev I.V."/>
            <person name="Hibbett D.S."/>
        </authorList>
    </citation>
    <scope>NUCLEOTIDE SEQUENCE [LARGE SCALE GENOMIC DNA]</scope>
    <source>
        <strain evidence="10 11">HHB12029</strain>
    </source>
</reference>
<evidence type="ECO:0000313" key="10">
    <source>
        <dbReference type="EMBL" id="KZV82826.1"/>
    </source>
</evidence>
<comment type="cofactor">
    <cofactor evidence="1">
        <name>Mn(2+)</name>
        <dbReference type="ChEBI" id="CHEBI:29035"/>
    </cofactor>
</comment>
<dbReference type="InterPro" id="IPR036005">
    <property type="entry name" value="Creatinase/aminopeptidase-like"/>
</dbReference>
<feature type="compositionally biased region" description="Polar residues" evidence="6">
    <location>
        <begin position="102"/>
        <end position="111"/>
    </location>
</feature>
<dbReference type="Pfam" id="PF01321">
    <property type="entry name" value="Creatinase_N"/>
    <property type="match status" value="1"/>
</dbReference>
<dbReference type="InterPro" id="IPR029149">
    <property type="entry name" value="Creatin/AminoP/Spt16_N"/>
</dbReference>
<dbReference type="Gene3D" id="3.40.350.10">
    <property type="entry name" value="Creatinase/prolidase N-terminal domain"/>
    <property type="match status" value="2"/>
</dbReference>
<dbReference type="OrthoDB" id="9995434at2759"/>
<dbReference type="GO" id="GO:0070006">
    <property type="term" value="F:metalloaminopeptidase activity"/>
    <property type="evidence" value="ECO:0007669"/>
    <property type="project" value="InterPro"/>
</dbReference>
<evidence type="ECO:0000259" key="7">
    <source>
        <dbReference type="Pfam" id="PF00557"/>
    </source>
</evidence>
<accession>A0A165CNZ1</accession>
<dbReference type="STRING" id="1314781.A0A165CNZ1"/>
<keyword evidence="5" id="KW-0464">Manganese</keyword>
<evidence type="ECO:0000256" key="6">
    <source>
        <dbReference type="SAM" id="MobiDB-lite"/>
    </source>
</evidence>
<dbReference type="SUPFAM" id="SSF55920">
    <property type="entry name" value="Creatinase/aminopeptidase"/>
    <property type="match status" value="1"/>
</dbReference>
<protein>
    <submittedName>
        <fullName evidence="10">Creatinase/aminopeptidase</fullName>
    </submittedName>
</protein>
<feature type="domain" description="Peptidase M24 C-terminal" evidence="9">
    <location>
        <begin position="675"/>
        <end position="734"/>
    </location>
</feature>
<dbReference type="Pfam" id="PF00557">
    <property type="entry name" value="Peptidase_M24"/>
    <property type="match status" value="1"/>
</dbReference>
<proteinExistence type="inferred from homology"/>
<evidence type="ECO:0000256" key="3">
    <source>
        <dbReference type="ARBA" id="ARBA00022723"/>
    </source>
</evidence>
<evidence type="ECO:0000256" key="4">
    <source>
        <dbReference type="ARBA" id="ARBA00022801"/>
    </source>
</evidence>
<dbReference type="InterPro" id="IPR050422">
    <property type="entry name" value="X-Pro_aminopeptidase_P"/>
</dbReference>
<evidence type="ECO:0000259" key="8">
    <source>
        <dbReference type="Pfam" id="PF01321"/>
    </source>
</evidence>
<keyword evidence="10" id="KW-0031">Aminopeptidase</keyword>
<dbReference type="Proteomes" id="UP000077266">
    <property type="component" value="Unassembled WGS sequence"/>
</dbReference>
<keyword evidence="3" id="KW-0479">Metal-binding</keyword>
<dbReference type="AlphaFoldDB" id="A0A165CNZ1"/>
<dbReference type="InterPro" id="IPR000587">
    <property type="entry name" value="Creatinase_N"/>
</dbReference>
<dbReference type="PANTHER" id="PTHR43763:SF17">
    <property type="entry name" value="AMINOPEPTIDASE P, CYTOPLASMIC-RELATED"/>
    <property type="match status" value="1"/>
</dbReference>
<dbReference type="CDD" id="cd01085">
    <property type="entry name" value="APP"/>
    <property type="match status" value="1"/>
</dbReference>
<evidence type="ECO:0000259" key="9">
    <source>
        <dbReference type="Pfam" id="PF16188"/>
    </source>
</evidence>
<dbReference type="Pfam" id="PF16189">
    <property type="entry name" value="Creatinase_N_2"/>
    <property type="match status" value="1"/>
</dbReference>
<evidence type="ECO:0000313" key="11">
    <source>
        <dbReference type="Proteomes" id="UP000077266"/>
    </source>
</evidence>
<dbReference type="SUPFAM" id="SSF53092">
    <property type="entry name" value="Creatinase/prolidase N-terminal domain"/>
    <property type="match status" value="1"/>
</dbReference>
<dbReference type="FunFam" id="3.90.230.10:FF:000007">
    <property type="entry name" value="Xaa-Pro aminopeptidase P"/>
    <property type="match status" value="1"/>
</dbReference>
<dbReference type="GO" id="GO:0005737">
    <property type="term" value="C:cytoplasm"/>
    <property type="evidence" value="ECO:0007669"/>
    <property type="project" value="UniProtKB-ARBA"/>
</dbReference>
<feature type="domain" description="Creatinase N-terminal" evidence="8">
    <location>
        <begin position="142"/>
        <end position="265"/>
    </location>
</feature>
<dbReference type="PANTHER" id="PTHR43763">
    <property type="entry name" value="XAA-PRO AMINOPEPTIDASE 1"/>
    <property type="match status" value="1"/>
</dbReference>
<dbReference type="InterPro" id="IPR000994">
    <property type="entry name" value="Pept_M24"/>
</dbReference>
<name>A0A165CNZ1_EXIGL</name>
<dbReference type="InParanoid" id="A0A165CNZ1"/>
<dbReference type="FunFam" id="3.40.350.10:FF:000003">
    <property type="entry name" value="Xaa-pro aminopeptidase P"/>
    <property type="match status" value="1"/>
</dbReference>
<evidence type="ECO:0000256" key="2">
    <source>
        <dbReference type="ARBA" id="ARBA00008766"/>
    </source>
</evidence>
<dbReference type="GO" id="GO:0046872">
    <property type="term" value="F:metal ion binding"/>
    <property type="evidence" value="ECO:0007669"/>
    <property type="project" value="UniProtKB-KW"/>
</dbReference>
<dbReference type="Pfam" id="PF16188">
    <property type="entry name" value="Peptidase_M24_C"/>
    <property type="match status" value="1"/>
</dbReference>
<feature type="domain" description="Peptidase M24" evidence="7">
    <location>
        <begin position="453"/>
        <end position="661"/>
    </location>
</feature>
<feature type="compositionally biased region" description="Low complexity" evidence="6">
    <location>
        <begin position="23"/>
        <end position="42"/>
    </location>
</feature>
<keyword evidence="10" id="KW-0645">Protease</keyword>
<sequence>MPPPPPPPMCFPFGGGRSDRSMRSASSYSETDTLNSSSSRSSPRVPADRLTFTSSAMVSRPATVLLEKKPSTKDKSSKASPPLSRSGSGRLFKAPWQRTHSDSASTLVSPSSDKKWSIKEEGEDDDLVHTVPGLLNIDSHTRLVQLRDEMAKQKIDVYVVPSTDDHGSEYVALCDRRRQWLSGFTGSAGTAVVTAGEAHLFTDSRYWTQAERELSRDWTLHRVGESADIVNWDKWILEVPRGTKIGIDSRMLTHEYAVSLSQKMNAAGVQLAFPYRNLVDVIWKDRPVRPRDPIFLQPREFTGQEASDKLKDFRAWMDTQGSGVQGAMVASLSSVAWLLNLRGNDVPYNPVFLSYLFVSRSNTPKRSILFTGLMKINAEVRAHLDLLGIDVKEYNDVWTWLRKREWGDGKVLITSQTPYAISCMLTSLRYIVAPAWYDDARAIKNEVEIAGFERAYLRDGAAFVRWLAWMDEKMQAGYEIDEYEAGRRLNLFRKEQDNYMGLAYENISASGPNAALPHYIPSKVAARIIDRDTPYLMDSGGQWLDGTCDTTRTVHYGYPTEEQREAFTRVLQGHIAIDTAIFPEGTSGQQLDVLARRMLWRDGLNYHHGTGHGFGSFLNVHEGPQSFASTEVLRPGHVLTNEPGYYKEGDFGIRIESALVVVRVSPRKAENHVSWLGFKRFTCVPIQAKMVKRSLLSKEEVEWLKTHNALCLKRLGPMIANDKRASKWLARECQRELAPDAKGPLNIVW</sequence>
<evidence type="ECO:0000256" key="5">
    <source>
        <dbReference type="ARBA" id="ARBA00023211"/>
    </source>
</evidence>
<dbReference type="InterPro" id="IPR032416">
    <property type="entry name" value="Peptidase_M24_C"/>
</dbReference>
<feature type="region of interest" description="Disordered" evidence="6">
    <location>
        <begin position="1"/>
        <end position="114"/>
    </location>
</feature>
<dbReference type="Gene3D" id="3.90.230.10">
    <property type="entry name" value="Creatinase/methionine aminopeptidase superfamily"/>
    <property type="match status" value="1"/>
</dbReference>
<keyword evidence="11" id="KW-1185">Reference proteome</keyword>
<comment type="similarity">
    <text evidence="2">Belongs to the peptidase M24B family.</text>
</comment>